<dbReference type="Proteomes" id="UP001319882">
    <property type="component" value="Unassembled WGS sequence"/>
</dbReference>
<dbReference type="Pfam" id="PF00990">
    <property type="entry name" value="GGDEF"/>
    <property type="match status" value="1"/>
</dbReference>
<comment type="caution">
    <text evidence="5">The sequence shown here is derived from an EMBL/GenBank/DDBJ whole genome shotgun (WGS) entry which is preliminary data.</text>
</comment>
<dbReference type="Pfam" id="PF00563">
    <property type="entry name" value="EAL"/>
    <property type="match status" value="1"/>
</dbReference>
<dbReference type="InterPro" id="IPR050706">
    <property type="entry name" value="Cyclic-di-GMP_PDE-like"/>
</dbReference>
<keyword evidence="6" id="KW-1185">Reference proteome</keyword>
<dbReference type="RefSeq" id="WP_227388969.1">
    <property type="nucleotide sequence ID" value="NZ_JBHSCJ010000003.1"/>
</dbReference>
<dbReference type="Gene3D" id="3.10.580.10">
    <property type="entry name" value="CBS-domain"/>
    <property type="match status" value="1"/>
</dbReference>
<dbReference type="Gene3D" id="3.20.20.450">
    <property type="entry name" value="EAL domain"/>
    <property type="match status" value="1"/>
</dbReference>
<dbReference type="InterPro" id="IPR043128">
    <property type="entry name" value="Rev_trsase/Diguanyl_cyclase"/>
</dbReference>
<dbReference type="InterPro" id="IPR000644">
    <property type="entry name" value="CBS_dom"/>
</dbReference>
<dbReference type="SUPFAM" id="SSF141868">
    <property type="entry name" value="EAL domain-like"/>
    <property type="match status" value="1"/>
</dbReference>
<dbReference type="EMBL" id="WHVL01000001">
    <property type="protein sequence ID" value="MCB8888346.1"/>
    <property type="molecule type" value="Genomic_DNA"/>
</dbReference>
<organism evidence="5 6">
    <name type="scientific">Vreelandella malpeensis</name>
    <dbReference type="NCBI Taxonomy" id="1172368"/>
    <lineage>
        <taxon>Bacteria</taxon>
        <taxon>Pseudomonadati</taxon>
        <taxon>Pseudomonadota</taxon>
        <taxon>Gammaproteobacteria</taxon>
        <taxon>Oceanospirillales</taxon>
        <taxon>Halomonadaceae</taxon>
        <taxon>Vreelandella</taxon>
    </lineage>
</organism>
<feature type="domain" description="GGDEF" evidence="3">
    <location>
        <begin position="423"/>
        <end position="574"/>
    </location>
</feature>
<evidence type="ECO:0000313" key="5">
    <source>
        <dbReference type="EMBL" id="MCB8888346.1"/>
    </source>
</evidence>
<dbReference type="PANTHER" id="PTHR33121:SF76">
    <property type="entry name" value="SIGNALING PROTEIN"/>
    <property type="match status" value="1"/>
</dbReference>
<dbReference type="InterPro" id="IPR029787">
    <property type="entry name" value="Nucleotide_cyclase"/>
</dbReference>
<dbReference type="InterPro" id="IPR001633">
    <property type="entry name" value="EAL_dom"/>
</dbReference>
<evidence type="ECO:0000256" key="1">
    <source>
        <dbReference type="PROSITE-ProRule" id="PRU00703"/>
    </source>
</evidence>
<dbReference type="CDD" id="cd01949">
    <property type="entry name" value="GGDEF"/>
    <property type="match status" value="1"/>
</dbReference>
<dbReference type="PROSITE" id="PS50887">
    <property type="entry name" value="GGDEF"/>
    <property type="match status" value="1"/>
</dbReference>
<evidence type="ECO:0000259" key="3">
    <source>
        <dbReference type="PROSITE" id="PS50887"/>
    </source>
</evidence>
<dbReference type="PANTHER" id="PTHR33121">
    <property type="entry name" value="CYCLIC DI-GMP PHOSPHODIESTERASE PDEF"/>
    <property type="match status" value="1"/>
</dbReference>
<accession>A0ABS8DPX7</accession>
<dbReference type="SUPFAM" id="SSF55073">
    <property type="entry name" value="Nucleotide cyclase"/>
    <property type="match status" value="1"/>
</dbReference>
<proteinExistence type="predicted"/>
<reference evidence="5 6" key="1">
    <citation type="journal article" date="2021" name="Sci. Rep.">
        <title>Genome analysis of a halophilic bacterium Halomonas malpeensis YU-PRIM-29(T) reveals its exopolysaccharide and pigment producing capabilities.</title>
        <authorList>
            <person name="Athmika"/>
            <person name="Ghate S.D."/>
            <person name="Arun A.B."/>
            <person name="Rao S.S."/>
            <person name="Kumar S.T.A."/>
            <person name="Kandiyil M.K."/>
            <person name="Saptami K."/>
            <person name="Rekha P.D."/>
        </authorList>
    </citation>
    <scope>NUCLEOTIDE SEQUENCE [LARGE SCALE GENOMIC DNA]</scope>
    <source>
        <strain evidence="6">prim 29</strain>
    </source>
</reference>
<dbReference type="Pfam" id="PF00571">
    <property type="entry name" value="CBS"/>
    <property type="match status" value="1"/>
</dbReference>
<dbReference type="SMART" id="SM00267">
    <property type="entry name" value="GGDEF"/>
    <property type="match status" value="1"/>
</dbReference>
<dbReference type="NCBIfam" id="TIGR00254">
    <property type="entry name" value="GGDEF"/>
    <property type="match status" value="1"/>
</dbReference>
<protein>
    <submittedName>
        <fullName evidence="5">EAL and GGDEF domain-containing protein</fullName>
    </submittedName>
</protein>
<keyword evidence="1" id="KW-0129">CBS domain</keyword>
<evidence type="ECO:0000313" key="6">
    <source>
        <dbReference type="Proteomes" id="UP001319882"/>
    </source>
</evidence>
<evidence type="ECO:0000259" key="4">
    <source>
        <dbReference type="PROSITE" id="PS51371"/>
    </source>
</evidence>
<dbReference type="PROSITE" id="PS50883">
    <property type="entry name" value="EAL"/>
    <property type="match status" value="1"/>
</dbReference>
<name>A0ABS8DPX7_9GAMM</name>
<dbReference type="PROSITE" id="PS51371">
    <property type="entry name" value="CBS"/>
    <property type="match status" value="1"/>
</dbReference>
<sequence length="610" mass="67601">MTSQDAHWLSRILDGDELYVLFQPIVDANRQAVFGYEALIRGPEHSPLHSPLRLFDVALQAGLLVELDLKCRQLAIRRFVELNLPGRLFLNVMPLTIVERDFEEGLTLGFLRESGLSPERVVIELTEHVPIHDYALMRQAVDHYRDMGFQVALDDLGAGHSSLRHWAELRPDFVKLDRHFVAGIDQEPAKREFLRSILDVARSLDCQLIAEGVETAAEHLCLWELDRGLSLLQGFYFARPTREPPHTLALQLPAAGGASGAGRTARAITRAIETVSPGDSIPALAERFRQQPALRCVAIVEEGRPVAVVRRNAFLTLFTNPYSHALYAKRKVLEVADARPLIAEADTLLEVLSQQLTDSHDIEQEDFVIVDHGAYLGMGSIVDLLREITAIQVRQARHANPLTGLPGNILINETLTRTLEKGEPFAAAYVDLDNFKAYNDAYGYARGDQVIIALSRLLQAQVESAGGFIGHIGGDDFMMLLPIEQWEGICRQILDAFAVMAPGFYAREHQRQGGVSVENRRGEPDFFPWVSVSIAVKPVRANDRCRALDIAARLSELKHQAKKIAGNSLFVERRRGDAAPAVIEASCKCRGAVTLACQDSETSNHVSGDA</sequence>
<feature type="domain" description="EAL" evidence="2">
    <location>
        <begin position="2"/>
        <end position="254"/>
    </location>
</feature>
<dbReference type="InterPro" id="IPR046342">
    <property type="entry name" value="CBS_dom_sf"/>
</dbReference>
<feature type="domain" description="CBS" evidence="4">
    <location>
        <begin position="268"/>
        <end position="326"/>
    </location>
</feature>
<gene>
    <name evidence="5" type="ORF">GEV37_04290</name>
</gene>
<dbReference type="Gene3D" id="3.30.70.270">
    <property type="match status" value="1"/>
</dbReference>
<dbReference type="CDD" id="cd01948">
    <property type="entry name" value="EAL"/>
    <property type="match status" value="1"/>
</dbReference>
<dbReference type="SUPFAM" id="SSF54631">
    <property type="entry name" value="CBS-domain pair"/>
    <property type="match status" value="1"/>
</dbReference>
<dbReference type="SMART" id="SM00052">
    <property type="entry name" value="EAL"/>
    <property type="match status" value="1"/>
</dbReference>
<dbReference type="InterPro" id="IPR000160">
    <property type="entry name" value="GGDEF_dom"/>
</dbReference>
<dbReference type="InterPro" id="IPR035919">
    <property type="entry name" value="EAL_sf"/>
</dbReference>
<evidence type="ECO:0000259" key="2">
    <source>
        <dbReference type="PROSITE" id="PS50883"/>
    </source>
</evidence>